<dbReference type="Proteomes" id="UP000187429">
    <property type="component" value="Unassembled WGS sequence"/>
</dbReference>
<keyword evidence="2" id="KW-0285">Flavoprotein</keyword>
<dbReference type="PRINTS" id="PR00469">
    <property type="entry name" value="PNDRDTASEII"/>
</dbReference>
<dbReference type="OrthoDB" id="202203at2759"/>
<organism evidence="6 8">
    <name type="scientific">Smittium culicis</name>
    <dbReference type="NCBI Taxonomy" id="133412"/>
    <lineage>
        <taxon>Eukaryota</taxon>
        <taxon>Fungi</taxon>
        <taxon>Fungi incertae sedis</taxon>
        <taxon>Zoopagomycota</taxon>
        <taxon>Kickxellomycotina</taxon>
        <taxon>Harpellomycetes</taxon>
        <taxon>Harpellales</taxon>
        <taxon>Legeriomycetaceae</taxon>
        <taxon>Smittium</taxon>
    </lineage>
</organism>
<keyword evidence="3" id="KW-0274">FAD</keyword>
<dbReference type="PANTHER" id="PTHR43735:SF3">
    <property type="entry name" value="FERROPTOSIS SUPPRESSOR PROTEIN 1"/>
    <property type="match status" value="1"/>
</dbReference>
<reference evidence="6" key="1">
    <citation type="submission" date="2017-01" db="EMBL/GenBank/DDBJ databases">
        <authorList>
            <person name="Mah S.A."/>
            <person name="Swanson W.J."/>
            <person name="Moy G.W."/>
            <person name="Vacquier V.D."/>
        </authorList>
    </citation>
    <scope>NUCLEOTIDE SEQUENCE [LARGE SCALE GENOMIC DNA]</scope>
    <source>
        <strain evidence="6">ID-206-W2</strain>
    </source>
</reference>
<dbReference type="GO" id="GO:0050660">
    <property type="term" value="F:flavin adenine dinucleotide binding"/>
    <property type="evidence" value="ECO:0007669"/>
    <property type="project" value="TreeGrafter"/>
</dbReference>
<keyword evidence="8" id="KW-1185">Reference proteome</keyword>
<dbReference type="SUPFAM" id="SSF51905">
    <property type="entry name" value="FAD/NAD(P)-binding domain"/>
    <property type="match status" value="1"/>
</dbReference>
<dbReference type="Pfam" id="PF07992">
    <property type="entry name" value="Pyr_redox_2"/>
    <property type="match status" value="1"/>
</dbReference>
<dbReference type="InterPro" id="IPR036188">
    <property type="entry name" value="FAD/NAD-bd_sf"/>
</dbReference>
<dbReference type="GO" id="GO:0005737">
    <property type="term" value="C:cytoplasm"/>
    <property type="evidence" value="ECO:0007669"/>
    <property type="project" value="TreeGrafter"/>
</dbReference>
<keyword evidence="4" id="KW-0560">Oxidoreductase</keyword>
<protein>
    <submittedName>
        <fullName evidence="6">Apoptosis-inducing factor 2</fullName>
    </submittedName>
</protein>
<dbReference type="GO" id="GO:0004174">
    <property type="term" value="F:electron-transferring-flavoprotein dehydrogenase activity"/>
    <property type="evidence" value="ECO:0007669"/>
    <property type="project" value="TreeGrafter"/>
</dbReference>
<evidence type="ECO:0000256" key="3">
    <source>
        <dbReference type="ARBA" id="ARBA00022827"/>
    </source>
</evidence>
<dbReference type="PANTHER" id="PTHR43735">
    <property type="entry name" value="APOPTOSIS-INDUCING FACTOR 1"/>
    <property type="match status" value="1"/>
</dbReference>
<name>A0A1R1X7F3_9FUNG</name>
<comment type="caution">
    <text evidence="6">The sequence shown here is derived from an EMBL/GenBank/DDBJ whole genome shotgun (WGS) entry which is preliminary data.</text>
</comment>
<gene>
    <name evidence="6" type="ORF">AYI69_g10202</name>
    <name evidence="7" type="ORF">AYI69_g6804</name>
</gene>
<reference evidence="8" key="2">
    <citation type="submission" date="2017-01" db="EMBL/GenBank/DDBJ databases">
        <authorList>
            <person name="Wang Y."/>
            <person name="White M."/>
            <person name="Kvist S."/>
            <person name="Moncalvo J.-M."/>
        </authorList>
    </citation>
    <scope>NUCLEOTIDE SEQUENCE [LARGE SCALE GENOMIC DNA]</scope>
    <source>
        <strain evidence="8">ID-206-W2</strain>
    </source>
</reference>
<proteinExistence type="inferred from homology"/>
<dbReference type="InterPro" id="IPR023753">
    <property type="entry name" value="FAD/NAD-binding_dom"/>
</dbReference>
<dbReference type="EMBL" id="LSSM01006554">
    <property type="protein sequence ID" value="OMJ10542.1"/>
    <property type="molecule type" value="Genomic_DNA"/>
</dbReference>
<dbReference type="PRINTS" id="PR00368">
    <property type="entry name" value="FADPNR"/>
</dbReference>
<evidence type="ECO:0000313" key="6">
    <source>
        <dbReference type="EMBL" id="OMJ10542.1"/>
    </source>
</evidence>
<sequence length="388" mass="42927">MTSAKTVVIIGASFAGLSAFNKFQEQSKKSPGKIKAILIEKHSHFNHIPEFSKGIVSPDFTEKIFIPYTSLVQKGDNDNSIIQDEVQNVLKEKVILKSGKEINYDYLIIATGQESNGPARLKFQNKEDGVQAFKDLNSEIVKSKRILVIGGGTVGAEVSSHIAATYPDKEVTIIHTNKDLLSEDYSKKVIKKLKARLTKLGIKFIFNERISADINSPLLELKSHERTITTNNGNDIVTDLPILCAGGRPITDFMETITPSDPSTQPILDFRTGAIRVNSSLQLEDKAYPNIFAVGDCNNLPRNHKYASIAMEQAEHVATNLIKLINNPNSNLTEFKQPKDIFMIKTAKGTGIGYVNGFVPPSFLIGLAIRNNIFLKMITGKLNVKNWI</sequence>
<evidence type="ECO:0000313" key="7">
    <source>
        <dbReference type="EMBL" id="OMJ18982.1"/>
    </source>
</evidence>
<dbReference type="EMBL" id="LSSM01003130">
    <property type="protein sequence ID" value="OMJ18982.1"/>
    <property type="molecule type" value="Genomic_DNA"/>
</dbReference>
<evidence type="ECO:0000256" key="1">
    <source>
        <dbReference type="ARBA" id="ARBA00006442"/>
    </source>
</evidence>
<dbReference type="AlphaFoldDB" id="A0A1R1X7F3"/>
<evidence type="ECO:0000259" key="5">
    <source>
        <dbReference type="Pfam" id="PF07992"/>
    </source>
</evidence>
<accession>A0A1R1X7F3</accession>
<feature type="domain" description="FAD/NAD(P)-binding" evidence="5">
    <location>
        <begin position="6"/>
        <end position="309"/>
    </location>
</feature>
<dbReference type="Gene3D" id="3.50.50.100">
    <property type="match status" value="1"/>
</dbReference>
<comment type="similarity">
    <text evidence="1">Belongs to the FAD-dependent oxidoreductase family.</text>
</comment>
<evidence type="ECO:0000256" key="4">
    <source>
        <dbReference type="ARBA" id="ARBA00023002"/>
    </source>
</evidence>
<evidence type="ECO:0000256" key="2">
    <source>
        <dbReference type="ARBA" id="ARBA00022630"/>
    </source>
</evidence>
<evidence type="ECO:0000313" key="8">
    <source>
        <dbReference type="Proteomes" id="UP000187429"/>
    </source>
</evidence>